<dbReference type="RefSeq" id="XP_005163062.1">
    <property type="nucleotide sequence ID" value="XM_005163005.5"/>
</dbReference>
<dbReference type="InterPro" id="IPR039220">
    <property type="entry name" value="FAM3"/>
</dbReference>
<dbReference type="Proteomes" id="UP000000437">
    <property type="component" value="Chromosome 25"/>
</dbReference>
<dbReference type="InterPro" id="IPR039475">
    <property type="entry name" value="ILEI_FAM3C"/>
</dbReference>
<dbReference type="AlphaFoldDB" id="A0A8M2BA18"/>
<gene>
    <name evidence="11 12" type="ORF">zgc:101783</name>
</gene>
<evidence type="ECO:0000256" key="5">
    <source>
        <dbReference type="ARBA" id="ARBA00022734"/>
    </source>
</evidence>
<feature type="transmembrane region" description="Helical" evidence="8">
    <location>
        <begin position="24"/>
        <end position="42"/>
    </location>
</feature>
<evidence type="ECO:0000256" key="3">
    <source>
        <dbReference type="ARBA" id="ARBA00022525"/>
    </source>
</evidence>
<comment type="subcellular location">
    <subcellularLocation>
        <location evidence="1">Secreted</location>
    </subcellularLocation>
</comment>
<dbReference type="GO" id="GO:0030246">
    <property type="term" value="F:carbohydrate binding"/>
    <property type="evidence" value="ECO:0007669"/>
    <property type="project" value="UniProtKB-UniRule"/>
</dbReference>
<evidence type="ECO:0000313" key="10">
    <source>
        <dbReference type="Proteomes" id="UP000000437"/>
    </source>
</evidence>
<dbReference type="ZFIN" id="ZDB-GENE-040912-48">
    <property type="gene designation" value="zgc:101783"/>
</dbReference>
<organism evidence="10 11">
    <name type="scientific">Danio rerio</name>
    <name type="common">Zebrafish</name>
    <name type="synonym">Brachydanio rerio</name>
    <dbReference type="NCBI Taxonomy" id="7955"/>
    <lineage>
        <taxon>Eukaryota</taxon>
        <taxon>Metazoa</taxon>
        <taxon>Chordata</taxon>
        <taxon>Craniata</taxon>
        <taxon>Vertebrata</taxon>
        <taxon>Euteleostomi</taxon>
        <taxon>Actinopterygii</taxon>
        <taxon>Neopterygii</taxon>
        <taxon>Teleostei</taxon>
        <taxon>Ostariophysi</taxon>
        <taxon>Cypriniformes</taxon>
        <taxon>Danionidae</taxon>
        <taxon>Danioninae</taxon>
        <taxon>Danio</taxon>
    </lineage>
</organism>
<feature type="domain" description="ILEI/PANDER" evidence="9">
    <location>
        <begin position="131"/>
        <end position="217"/>
    </location>
</feature>
<sequence>MIYVRRVGPLVLHTRQRNRKKLKFILMVAAFMISMGLVLKLLQINPEVTLSNLIERSVDEMHLVPSKPDVGKKMMEIKPNVPKAKCGLAKPCPAGGLAFKMYSGATNIVGPQICFDGKMLIQKETRGNWLGINIAVINEETGEHVKTGSFNMWTGKVEELIEFLKSIEDGSFVLITTFDDPYTKLNEEARTLLAELGSAFISKIGFRDNWIFVGGKNTLARVYFEQHMKNDRDTNKYDGWPEMIEMEGCIPRLR</sequence>
<evidence type="ECO:0000256" key="7">
    <source>
        <dbReference type="PROSITE-ProRule" id="PRU01375"/>
    </source>
</evidence>
<keyword evidence="10" id="KW-1185">Reference proteome</keyword>
<dbReference type="Pfam" id="PF15711">
    <property type="entry name" value="ILEI"/>
    <property type="match status" value="1"/>
</dbReference>
<keyword evidence="4" id="KW-0732">Signal</keyword>
<evidence type="ECO:0000256" key="1">
    <source>
        <dbReference type="ARBA" id="ARBA00004613"/>
    </source>
</evidence>
<keyword evidence="8" id="KW-1133">Transmembrane helix</keyword>
<evidence type="ECO:0000259" key="9">
    <source>
        <dbReference type="Pfam" id="PF15711"/>
    </source>
</evidence>
<dbReference type="OrthoDB" id="440755at2759"/>
<protein>
    <submittedName>
        <fullName evidence="11">Uncharacterized protein isoform X1</fullName>
    </submittedName>
</protein>
<evidence type="ECO:0000256" key="2">
    <source>
        <dbReference type="ARBA" id="ARBA00010905"/>
    </source>
</evidence>
<dbReference type="PANTHER" id="PTHR14592">
    <property type="entry name" value="UNCHARACTERIZED FAM3"/>
    <property type="match status" value="1"/>
</dbReference>
<evidence type="ECO:0000256" key="6">
    <source>
        <dbReference type="ARBA" id="ARBA00023157"/>
    </source>
</evidence>
<evidence type="ECO:0000256" key="4">
    <source>
        <dbReference type="ARBA" id="ARBA00022729"/>
    </source>
</evidence>
<evidence type="ECO:0000313" key="12">
    <source>
        <dbReference type="ZFIN" id="ZDB-GENE-040912-48"/>
    </source>
</evidence>
<proteinExistence type="evidence at protein level"/>
<comment type="similarity">
    <text evidence="2">Belongs to the FAM3 family.</text>
</comment>
<evidence type="ECO:0000313" key="11">
    <source>
        <dbReference type="RefSeq" id="XP_005163062.1"/>
    </source>
</evidence>
<keyword evidence="6" id="KW-1015">Disulfide bond</keyword>
<keyword evidence="5 7" id="KW-0430">Lectin</keyword>
<accession>A0A8M2BA18</accession>
<dbReference type="GeneID" id="447883"/>
<keyword evidence="8" id="KW-0812">Transmembrane</keyword>
<evidence type="ECO:0000256" key="8">
    <source>
        <dbReference type="SAM" id="Phobius"/>
    </source>
</evidence>
<keyword evidence="13" id="KW-1267">Proteomics identification</keyword>
<reference evidence="11" key="1">
    <citation type="submission" date="2025-08" db="UniProtKB">
        <authorList>
            <consortium name="RefSeq"/>
        </authorList>
    </citation>
    <scope>IDENTIFICATION</scope>
    <source>
        <strain evidence="11">Tuebingen</strain>
        <tissue evidence="11">Fibroblasts and whole tissue</tissue>
    </source>
</reference>
<dbReference type="PROSITE" id="PS52031">
    <property type="entry name" value="GG_LECTIN"/>
    <property type="match status" value="1"/>
</dbReference>
<name>A0A8M2BA18_DANRE</name>
<evidence type="ECO:0007829" key="13">
    <source>
        <dbReference type="PeptideAtlas" id="A0A8M2BA18"/>
    </source>
</evidence>
<dbReference type="InterPro" id="IPR039477">
    <property type="entry name" value="ILEI/PANDER_dom"/>
</dbReference>
<dbReference type="AGR" id="ZFIN:ZDB-GENE-040912-48"/>
<keyword evidence="8" id="KW-0472">Membrane</keyword>
<dbReference type="GO" id="GO:0005576">
    <property type="term" value="C:extracellular region"/>
    <property type="evidence" value="ECO:0007669"/>
    <property type="project" value="UniProtKB-SubCell"/>
</dbReference>
<dbReference type="CDD" id="cd13940">
    <property type="entry name" value="ILEI_FAM3C"/>
    <property type="match status" value="1"/>
</dbReference>
<keyword evidence="3" id="KW-0964">Secreted</keyword>